<dbReference type="Proteomes" id="UP001174037">
    <property type="component" value="Unassembled WGS sequence"/>
</dbReference>
<sequence length="75" mass="8860">MGRVQRVKIYTYDGSMYRKNLNVHNLQNYKDEEQALKNEMKKHPRTTIETEEGIIQAKDIKKIEFVDDKDGIVGF</sequence>
<accession>A0AAW7AFP7</accession>
<reference evidence="1" key="1">
    <citation type="journal article" date="2023" name="Int. J. Mol. Sci.">
        <title>Antibiotic Resistance/Susceptibility Profiles of Staphylococcus equorum Strains from Cheese, and Genome Analysis for Antibiotic Resistance Genes.</title>
        <authorList>
            <person name="Vazquez L."/>
            <person name="Srednik M.E."/>
            <person name="Rodriguez J."/>
            <person name="Florez A.B."/>
            <person name="Mayo B."/>
        </authorList>
    </citation>
    <scope>NUCLEOTIDE SEQUENCE</scope>
    <source>
        <strain evidence="1">5A3I</strain>
    </source>
</reference>
<dbReference type="AlphaFoldDB" id="A0AAW7AFP7"/>
<name>A0AAW7AFP7_9STAP</name>
<evidence type="ECO:0000313" key="2">
    <source>
        <dbReference type="Proteomes" id="UP001174037"/>
    </source>
</evidence>
<evidence type="ECO:0000313" key="1">
    <source>
        <dbReference type="EMBL" id="MDK9865689.1"/>
    </source>
</evidence>
<gene>
    <name evidence="1" type="ORF">P1A27_07010</name>
</gene>
<organism evidence="1 2">
    <name type="scientific">Staphylococcus equorum</name>
    <dbReference type="NCBI Taxonomy" id="246432"/>
    <lineage>
        <taxon>Bacteria</taxon>
        <taxon>Bacillati</taxon>
        <taxon>Bacillota</taxon>
        <taxon>Bacilli</taxon>
        <taxon>Bacillales</taxon>
        <taxon>Staphylococcaceae</taxon>
        <taxon>Staphylococcus</taxon>
    </lineage>
</organism>
<dbReference type="RefSeq" id="WP_285323487.1">
    <property type="nucleotide sequence ID" value="NZ_JARGCK010000004.1"/>
</dbReference>
<dbReference type="EMBL" id="JARGCK010000004">
    <property type="protein sequence ID" value="MDK9865689.1"/>
    <property type="molecule type" value="Genomic_DNA"/>
</dbReference>
<proteinExistence type="predicted"/>
<protein>
    <submittedName>
        <fullName evidence="1">Uncharacterized protein</fullName>
    </submittedName>
</protein>
<reference evidence="1" key="2">
    <citation type="submission" date="2023-03" db="EMBL/GenBank/DDBJ databases">
        <authorList>
            <person name="Vazquez L."/>
            <person name="Rodriguez J."/>
            <person name="Mayo B."/>
            <person name="Florez A.B."/>
        </authorList>
    </citation>
    <scope>NUCLEOTIDE SEQUENCE</scope>
    <source>
        <strain evidence="1">5A3I</strain>
    </source>
</reference>
<comment type="caution">
    <text evidence="1">The sequence shown here is derived from an EMBL/GenBank/DDBJ whole genome shotgun (WGS) entry which is preliminary data.</text>
</comment>